<gene>
    <name evidence="6" type="ORF">MGMO_108c00010</name>
</gene>
<dbReference type="PANTHER" id="PTHR35008:SF8">
    <property type="entry name" value="ALCOHOL DEHYDROGENASE CYTOCHROME C SUBUNIT"/>
    <property type="match status" value="1"/>
</dbReference>
<feature type="domain" description="Cytochrome c" evidence="5">
    <location>
        <begin position="56"/>
        <end position="141"/>
    </location>
</feature>
<accession>V5BDD8</accession>
<dbReference type="InterPro" id="IPR009056">
    <property type="entry name" value="Cyt_c-like_dom"/>
</dbReference>
<dbReference type="GO" id="GO:0020037">
    <property type="term" value="F:heme binding"/>
    <property type="evidence" value="ECO:0007669"/>
    <property type="project" value="InterPro"/>
</dbReference>
<keyword evidence="2 4" id="KW-0479">Metal-binding</keyword>
<dbReference type="eggNOG" id="COG2010">
    <property type="taxonomic scope" value="Bacteria"/>
</dbReference>
<dbReference type="Gene3D" id="1.10.1130.10">
    <property type="entry name" value="Flavocytochrome C3, Chain A"/>
    <property type="match status" value="1"/>
</dbReference>
<dbReference type="InterPro" id="IPR036909">
    <property type="entry name" value="Cyt_c-like_dom_sf"/>
</dbReference>
<dbReference type="SUPFAM" id="SSF48695">
    <property type="entry name" value="Multiheme cytochromes"/>
    <property type="match status" value="1"/>
</dbReference>
<keyword evidence="3 4" id="KW-0408">Iron</keyword>
<comment type="caution">
    <text evidence="6">The sequence shown here is derived from an EMBL/GenBank/DDBJ whole genome shotgun (WGS) entry which is preliminary data.</text>
</comment>
<dbReference type="SUPFAM" id="SSF46626">
    <property type="entry name" value="Cytochrome c"/>
    <property type="match status" value="1"/>
</dbReference>
<dbReference type="Gene3D" id="1.10.760.10">
    <property type="entry name" value="Cytochrome c-like domain"/>
    <property type="match status" value="1"/>
</dbReference>
<dbReference type="InterPro" id="IPR036280">
    <property type="entry name" value="Multihaem_cyt_sf"/>
</dbReference>
<dbReference type="Proteomes" id="UP000017842">
    <property type="component" value="Unassembled WGS sequence"/>
</dbReference>
<evidence type="ECO:0000256" key="1">
    <source>
        <dbReference type="ARBA" id="ARBA00022617"/>
    </source>
</evidence>
<dbReference type="EMBL" id="AYLO01000103">
    <property type="protein sequence ID" value="ESS71315.1"/>
    <property type="molecule type" value="Genomic_DNA"/>
</dbReference>
<evidence type="ECO:0000259" key="5">
    <source>
        <dbReference type="PROSITE" id="PS51007"/>
    </source>
</evidence>
<dbReference type="STRING" id="1116472.MGMO_108c00010"/>
<evidence type="ECO:0000256" key="2">
    <source>
        <dbReference type="ARBA" id="ARBA00022723"/>
    </source>
</evidence>
<protein>
    <recommendedName>
        <fullName evidence="5">Cytochrome c domain-containing protein</fullName>
    </recommendedName>
</protein>
<organism evidence="6 7">
    <name type="scientific">Methyloglobulus morosus KoM1</name>
    <dbReference type="NCBI Taxonomy" id="1116472"/>
    <lineage>
        <taxon>Bacteria</taxon>
        <taxon>Pseudomonadati</taxon>
        <taxon>Pseudomonadota</taxon>
        <taxon>Gammaproteobacteria</taxon>
        <taxon>Methylococcales</taxon>
        <taxon>Methylococcaceae</taxon>
        <taxon>Methyloglobulus</taxon>
    </lineage>
</organism>
<keyword evidence="1 4" id="KW-0349">Heme</keyword>
<dbReference type="GO" id="GO:0046872">
    <property type="term" value="F:metal ion binding"/>
    <property type="evidence" value="ECO:0007669"/>
    <property type="project" value="UniProtKB-KW"/>
</dbReference>
<reference evidence="6 7" key="1">
    <citation type="journal article" date="2013" name="Genome Announc.">
        <title>Draft Genome Sequence of the Methanotrophic Gammaproteobacterium Methyloglobulus morosus DSM 22980 Strain KoM1.</title>
        <authorList>
            <person name="Poehlein A."/>
            <person name="Deutzmann J.S."/>
            <person name="Daniel R."/>
            <person name="Simeonova D.D."/>
        </authorList>
    </citation>
    <scope>NUCLEOTIDE SEQUENCE [LARGE SCALE GENOMIC DNA]</scope>
    <source>
        <strain evidence="6 7">KoM1</strain>
    </source>
</reference>
<dbReference type="InterPro" id="IPR051459">
    <property type="entry name" value="Cytochrome_c-type_DH"/>
</dbReference>
<sequence length="702" mass="77502">MDYLMRDKLLPHIISVFLFGLLLVQTPAAVGQEASDNWRVSPRLASTKNPVALDTDSVASGKKLYLRECLQCHGETGKGDGAMAAYMGKKVADLTSPEVLAQTDGALYTKIRTGRAPMPGFKNSLSKEEIWQLVNFIRADFGAMKDGLNAGQKLVGTAKTQASDKAHDDLFKKSEFPSAQECGACHQQIYREWSVSRHAFAQISPTFLAYQATLVKLTKGTLGDFCERCHTEVGMTNGEPILTSNSNRSKVAMEGITCVTCHRVLEAYGKNTGRLPLEPGDIRNPIYGPRKGDELKRILDSHADNPPKTHREARLLEQVSQPGFCGRCHDVRLVNGIRFEDLFSEFKQTPSAKRGETCQSCHMGPTPGIASNYPPASAAIVRGESTRPARRTNHMFPGPDSSIVHPGIFPINPEAQEFAKPEEWLSFDVEAGWGTEKFENNVPKDTKFPGIWADPEERKAARAIIDQQLQLLAENRTAATTLMRNGYGLGEVKILEKTDGLKFDIEVKNLTDGHSVPSGLIAERNVFLQVTVTDANGAELFRSGDLDPNGDVRDTHSLYVHDGNLPRDEQLFNLRSPILVGTIHGGEREQVIPANYSLNPLIFVRPSDTPSLLFGGVRDMRLQKKSIEAKGNRWATYNVDPKFLTGRTPYRLNIKLVAGQLPPHLINAISGAGFEYGLSARSIGDKLVDLYRVLWERNVVID</sequence>
<evidence type="ECO:0000256" key="4">
    <source>
        <dbReference type="PROSITE-ProRule" id="PRU00433"/>
    </source>
</evidence>
<name>V5BDD8_9GAMM</name>
<evidence type="ECO:0000313" key="7">
    <source>
        <dbReference type="Proteomes" id="UP000017842"/>
    </source>
</evidence>
<dbReference type="GO" id="GO:0009055">
    <property type="term" value="F:electron transfer activity"/>
    <property type="evidence" value="ECO:0007669"/>
    <property type="project" value="InterPro"/>
</dbReference>
<dbReference type="InterPro" id="IPR023155">
    <property type="entry name" value="Cyt_c-552/4"/>
</dbReference>
<dbReference type="eggNOG" id="COG4885">
    <property type="taxonomic scope" value="Bacteria"/>
</dbReference>
<evidence type="ECO:0000256" key="3">
    <source>
        <dbReference type="ARBA" id="ARBA00023004"/>
    </source>
</evidence>
<dbReference type="PANTHER" id="PTHR35008">
    <property type="entry name" value="BLL4482 PROTEIN-RELATED"/>
    <property type="match status" value="1"/>
</dbReference>
<evidence type="ECO:0000313" key="6">
    <source>
        <dbReference type="EMBL" id="ESS71315.1"/>
    </source>
</evidence>
<dbReference type="PROSITE" id="PS51007">
    <property type="entry name" value="CYTC"/>
    <property type="match status" value="1"/>
</dbReference>
<dbReference type="Pfam" id="PF13442">
    <property type="entry name" value="Cytochrome_CBB3"/>
    <property type="match status" value="1"/>
</dbReference>
<keyword evidence="7" id="KW-1185">Reference proteome</keyword>
<dbReference type="Pfam" id="PF13435">
    <property type="entry name" value="Cytochrome_C554"/>
    <property type="match status" value="1"/>
</dbReference>
<dbReference type="AlphaFoldDB" id="V5BDD8"/>
<proteinExistence type="predicted"/>